<reference evidence="1 2" key="1">
    <citation type="submission" date="2014-09" db="EMBL/GenBank/DDBJ databases">
        <title>Genome sequencing of Methyloceanibacter caenitepidi Gela4.</title>
        <authorList>
            <person name="Takeuchi M."/>
            <person name="Susumu S."/>
            <person name="Kamagata Y."/>
            <person name="Oshima K."/>
            <person name="Hattori M."/>
            <person name="Iwasaki W."/>
        </authorList>
    </citation>
    <scope>NUCLEOTIDE SEQUENCE [LARGE SCALE GENOMIC DNA]</scope>
    <source>
        <strain evidence="1 2">Gela4</strain>
    </source>
</reference>
<dbReference type="EMBL" id="AP014648">
    <property type="protein sequence ID" value="BAQ17482.1"/>
    <property type="molecule type" value="Genomic_DNA"/>
</dbReference>
<dbReference type="Proteomes" id="UP000031643">
    <property type="component" value="Chromosome"/>
</dbReference>
<organism evidence="1 2">
    <name type="scientific">Methyloceanibacter caenitepidi</name>
    <dbReference type="NCBI Taxonomy" id="1384459"/>
    <lineage>
        <taxon>Bacteria</taxon>
        <taxon>Pseudomonadati</taxon>
        <taxon>Pseudomonadota</taxon>
        <taxon>Alphaproteobacteria</taxon>
        <taxon>Hyphomicrobiales</taxon>
        <taxon>Hyphomicrobiaceae</taxon>
        <taxon>Methyloceanibacter</taxon>
    </lineage>
</organism>
<dbReference type="AlphaFoldDB" id="A0A0A8K4L4"/>
<name>A0A0A8K4L4_9HYPH</name>
<gene>
    <name evidence="1" type="ORF">GL4_2035</name>
</gene>
<sequence length="111" mass="12578">MRLLFDEVGEIGGGEAVGLSLRALPYRDVADRAVAHVSAERLRRHAKTCAGFVEGSKIVWPFAARLRVALRPDDKRQRDKLVMSARALCSGGVFFRLFHVRRAPWPYLRFL</sequence>
<proteinExistence type="predicted"/>
<protein>
    <submittedName>
        <fullName evidence="1">Uncharacterized protein</fullName>
    </submittedName>
</protein>
<accession>A0A0A8K4L4</accession>
<keyword evidence="2" id="KW-1185">Reference proteome</keyword>
<evidence type="ECO:0000313" key="2">
    <source>
        <dbReference type="Proteomes" id="UP000031643"/>
    </source>
</evidence>
<evidence type="ECO:0000313" key="1">
    <source>
        <dbReference type="EMBL" id="BAQ17482.1"/>
    </source>
</evidence>
<dbReference type="KEGG" id="mcg:GL4_2035"/>
<dbReference type="HOGENOM" id="CLU_2155346_0_0_5"/>